<dbReference type="PANTHER" id="PTHR47328:SF1">
    <property type="entry name" value="RUTC FAMILY PROTEIN YOAB"/>
    <property type="match status" value="1"/>
</dbReference>
<sequence>METKRMTIKRNNPKPRLSASVEYGNLVFLSGQTPKTRDADISQQTREVFEKIDALLLEAGSDKRHLLSAQVWLKDIARDFDSFNEEWVAWLPEGFSPARAAVQADMARPDILVEVMVTAVKSA</sequence>
<dbReference type="HOGENOM" id="CLU_100715_6_1_6"/>
<proteinExistence type="predicted"/>
<dbReference type="CDD" id="cd06150">
    <property type="entry name" value="YjgF_YER057c_UK114_like_2"/>
    <property type="match status" value="1"/>
</dbReference>
<dbReference type="eggNOG" id="COG0251">
    <property type="taxonomic scope" value="Bacteria"/>
</dbReference>
<keyword evidence="2" id="KW-1185">Reference proteome</keyword>
<dbReference type="InterPro" id="IPR006175">
    <property type="entry name" value="YjgF/YER057c/UK114"/>
</dbReference>
<dbReference type="Gene3D" id="3.30.1330.40">
    <property type="entry name" value="RutC-like"/>
    <property type="match status" value="1"/>
</dbReference>
<dbReference type="AlphaFoldDB" id="I2B832"/>
<dbReference type="InterPro" id="IPR035959">
    <property type="entry name" value="RutC-like_sf"/>
</dbReference>
<dbReference type="KEGG" id="ebt:EBL_c15920"/>
<dbReference type="Proteomes" id="UP000001955">
    <property type="component" value="Chromosome"/>
</dbReference>
<gene>
    <name evidence="1" type="ordered locus">EBL_c15920</name>
</gene>
<dbReference type="SUPFAM" id="SSF55298">
    <property type="entry name" value="YjgF-like"/>
    <property type="match status" value="1"/>
</dbReference>
<dbReference type="PATRIC" id="fig|630626.3.peg.1535"/>
<name>I2B832_SHIBC</name>
<organism evidence="1 2">
    <name type="scientific">Shimwellia blattae (strain ATCC 29907 / DSM 4481 / JCM 1650 / NBRC 105725 / CDC 9005-74)</name>
    <name type="common">Escherichia blattae</name>
    <dbReference type="NCBI Taxonomy" id="630626"/>
    <lineage>
        <taxon>Bacteria</taxon>
        <taxon>Pseudomonadati</taxon>
        <taxon>Pseudomonadota</taxon>
        <taxon>Gammaproteobacteria</taxon>
        <taxon>Enterobacterales</taxon>
        <taxon>Enterobacteriaceae</taxon>
        <taxon>Shimwellia</taxon>
    </lineage>
</organism>
<dbReference type="EMBL" id="CP001560">
    <property type="protein sequence ID" value="AFJ46686.1"/>
    <property type="molecule type" value="Genomic_DNA"/>
</dbReference>
<protein>
    <submittedName>
        <fullName evidence="1">Putative translation initiation inhibitor</fullName>
    </submittedName>
</protein>
<evidence type="ECO:0000313" key="1">
    <source>
        <dbReference type="EMBL" id="AFJ46686.1"/>
    </source>
</evidence>
<dbReference type="STRING" id="630626.EBL_c15920"/>
<reference evidence="1 2" key="1">
    <citation type="journal article" date="2012" name="J. Bacteriol.">
        <title>Complete genome sequence of the B12-producing Shimwellia blattae strain DSM 4481, isolated from a cockroach.</title>
        <authorList>
            <person name="Brzuszkiewicz E."/>
            <person name="Waschkowitz T."/>
            <person name="Wiezer A."/>
            <person name="Daniel R."/>
        </authorList>
    </citation>
    <scope>NUCLEOTIDE SEQUENCE [LARGE SCALE GENOMIC DNA]</scope>
    <source>
        <strain evidence="2">ATCC 29907 / DSM 4481 / JCM 1650 / NBRC 105725 / CDC 9005-74</strain>
    </source>
</reference>
<dbReference type="PANTHER" id="PTHR47328">
    <property type="match status" value="1"/>
</dbReference>
<dbReference type="Pfam" id="PF01042">
    <property type="entry name" value="Ribonuc_L-PSP"/>
    <property type="match status" value="1"/>
</dbReference>
<evidence type="ECO:0000313" key="2">
    <source>
        <dbReference type="Proteomes" id="UP000001955"/>
    </source>
</evidence>
<dbReference type="InterPro" id="IPR035709">
    <property type="entry name" value="YoaB-like"/>
</dbReference>
<accession>K6VU48</accession>
<accession>I2B832</accession>